<dbReference type="Proteomes" id="UP001143364">
    <property type="component" value="Unassembled WGS sequence"/>
</dbReference>
<dbReference type="CDD" id="cd00090">
    <property type="entry name" value="HTH_ARSR"/>
    <property type="match status" value="1"/>
</dbReference>
<dbReference type="RefSeq" id="WP_271204145.1">
    <property type="nucleotide sequence ID" value="NZ_BSFK01000007.1"/>
</dbReference>
<accession>A0A9W6N2P9</accession>
<evidence type="ECO:0000313" key="3">
    <source>
        <dbReference type="Proteomes" id="UP001143364"/>
    </source>
</evidence>
<sequence>MRPLIHPAIEDVRPEAIIHALSDPNRAAIFAKIMRAGCVQACSAVAALGDRVIPKSSLSNHFKVLREAGLIRSERHGVELRNHSRWAEVEERFPGLLPAIINAYASNAPSGAQGAGPSKGE</sequence>
<dbReference type="AlphaFoldDB" id="A0A9W6N2P9"/>
<reference evidence="2" key="1">
    <citation type="journal article" date="2014" name="Int. J. Syst. Evol. Microbiol.">
        <title>Complete genome sequence of Corynebacterium casei LMG S-19264T (=DSM 44701T), isolated from a smear-ripened cheese.</title>
        <authorList>
            <consortium name="US DOE Joint Genome Institute (JGI-PGF)"/>
            <person name="Walter F."/>
            <person name="Albersmeier A."/>
            <person name="Kalinowski J."/>
            <person name="Ruckert C."/>
        </authorList>
    </citation>
    <scope>NUCLEOTIDE SEQUENCE</scope>
    <source>
        <strain evidence="2">VKM B-2555</strain>
    </source>
</reference>
<dbReference type="InterPro" id="IPR001845">
    <property type="entry name" value="HTH_ArsR_DNA-bd_dom"/>
</dbReference>
<dbReference type="EMBL" id="BSFK01000007">
    <property type="protein sequence ID" value="GLK76194.1"/>
    <property type="molecule type" value="Genomic_DNA"/>
</dbReference>
<evidence type="ECO:0000259" key="1">
    <source>
        <dbReference type="SMART" id="SM00418"/>
    </source>
</evidence>
<gene>
    <name evidence="2" type="ORF">GCM10008171_14480</name>
</gene>
<organism evidence="2 3">
    <name type="scientific">Methylopila jiangsuensis</name>
    <dbReference type="NCBI Taxonomy" id="586230"/>
    <lineage>
        <taxon>Bacteria</taxon>
        <taxon>Pseudomonadati</taxon>
        <taxon>Pseudomonadota</taxon>
        <taxon>Alphaproteobacteria</taxon>
        <taxon>Hyphomicrobiales</taxon>
        <taxon>Methylopilaceae</taxon>
        <taxon>Methylopila</taxon>
    </lineage>
</organism>
<dbReference type="GO" id="GO:0003700">
    <property type="term" value="F:DNA-binding transcription factor activity"/>
    <property type="evidence" value="ECO:0007669"/>
    <property type="project" value="InterPro"/>
</dbReference>
<dbReference type="SUPFAM" id="SSF46785">
    <property type="entry name" value="Winged helix' DNA-binding domain"/>
    <property type="match status" value="1"/>
</dbReference>
<protein>
    <submittedName>
        <fullName evidence="2">Transcriptional regulator</fullName>
    </submittedName>
</protein>
<proteinExistence type="predicted"/>
<dbReference type="PRINTS" id="PR00778">
    <property type="entry name" value="HTHARSR"/>
</dbReference>
<feature type="domain" description="HTH arsR-type" evidence="1">
    <location>
        <begin position="16"/>
        <end position="98"/>
    </location>
</feature>
<name>A0A9W6N2P9_9HYPH</name>
<comment type="caution">
    <text evidence="2">The sequence shown here is derived from an EMBL/GenBank/DDBJ whole genome shotgun (WGS) entry which is preliminary data.</text>
</comment>
<dbReference type="Pfam" id="PF12840">
    <property type="entry name" value="HTH_20"/>
    <property type="match status" value="1"/>
</dbReference>
<dbReference type="Gene3D" id="1.10.10.10">
    <property type="entry name" value="Winged helix-like DNA-binding domain superfamily/Winged helix DNA-binding domain"/>
    <property type="match status" value="1"/>
</dbReference>
<dbReference type="InterPro" id="IPR036390">
    <property type="entry name" value="WH_DNA-bd_sf"/>
</dbReference>
<reference evidence="2" key="2">
    <citation type="submission" date="2023-01" db="EMBL/GenBank/DDBJ databases">
        <authorList>
            <person name="Sun Q."/>
            <person name="Evtushenko L."/>
        </authorList>
    </citation>
    <scope>NUCLEOTIDE SEQUENCE</scope>
    <source>
        <strain evidence="2">VKM B-2555</strain>
    </source>
</reference>
<dbReference type="InterPro" id="IPR011991">
    <property type="entry name" value="ArsR-like_HTH"/>
</dbReference>
<evidence type="ECO:0000313" key="2">
    <source>
        <dbReference type="EMBL" id="GLK76194.1"/>
    </source>
</evidence>
<dbReference type="SMART" id="SM00418">
    <property type="entry name" value="HTH_ARSR"/>
    <property type="match status" value="1"/>
</dbReference>
<keyword evidence="3" id="KW-1185">Reference proteome</keyword>
<dbReference type="InterPro" id="IPR036388">
    <property type="entry name" value="WH-like_DNA-bd_sf"/>
</dbReference>